<feature type="domain" description="Major facilitator superfamily (MFS) profile" evidence="9">
    <location>
        <begin position="64"/>
        <end position="477"/>
    </location>
</feature>
<evidence type="ECO:0000313" key="11">
    <source>
        <dbReference type="Proteomes" id="UP000754883"/>
    </source>
</evidence>
<dbReference type="GO" id="GO:0022857">
    <property type="term" value="F:transmembrane transporter activity"/>
    <property type="evidence" value="ECO:0007669"/>
    <property type="project" value="InterPro"/>
</dbReference>
<dbReference type="PANTHER" id="PTHR43791">
    <property type="entry name" value="PERMEASE-RELATED"/>
    <property type="match status" value="1"/>
</dbReference>
<dbReference type="Proteomes" id="UP000754883">
    <property type="component" value="Unassembled WGS sequence"/>
</dbReference>
<feature type="transmembrane region" description="Helical" evidence="8">
    <location>
        <begin position="226"/>
        <end position="246"/>
    </location>
</feature>
<dbReference type="EMBL" id="CABFNO020001468">
    <property type="protein sequence ID" value="CAG9990047.1"/>
    <property type="molecule type" value="Genomic_DNA"/>
</dbReference>
<keyword evidence="3 8" id="KW-0812">Transmembrane</keyword>
<dbReference type="InterPro" id="IPR020846">
    <property type="entry name" value="MFS_dom"/>
</dbReference>
<protein>
    <recommendedName>
        <fullName evidence="9">Major facilitator superfamily (MFS) profile domain-containing protein</fullName>
    </recommendedName>
</protein>
<dbReference type="Gene3D" id="1.20.1250.20">
    <property type="entry name" value="MFS general substrate transporter like domains"/>
    <property type="match status" value="2"/>
</dbReference>
<comment type="caution">
    <text evidence="10">The sequence shown here is derived from an EMBL/GenBank/DDBJ whole genome shotgun (WGS) entry which is preliminary data.</text>
</comment>
<evidence type="ECO:0000259" key="9">
    <source>
        <dbReference type="PROSITE" id="PS50850"/>
    </source>
</evidence>
<dbReference type="GO" id="GO:0016020">
    <property type="term" value="C:membrane"/>
    <property type="evidence" value="ECO:0007669"/>
    <property type="project" value="UniProtKB-SubCell"/>
</dbReference>
<evidence type="ECO:0000256" key="1">
    <source>
        <dbReference type="ARBA" id="ARBA00004141"/>
    </source>
</evidence>
<comment type="similarity">
    <text evidence="6">Belongs to the major facilitator superfamily. Allantoate permease family.</text>
</comment>
<feature type="region of interest" description="Disordered" evidence="7">
    <location>
        <begin position="1"/>
        <end position="27"/>
    </location>
</feature>
<feature type="transmembrane region" description="Helical" evidence="8">
    <location>
        <begin position="384"/>
        <end position="406"/>
    </location>
</feature>
<feature type="transmembrane region" description="Helical" evidence="8">
    <location>
        <begin position="194"/>
        <end position="214"/>
    </location>
</feature>
<dbReference type="AlphaFoldDB" id="A0A9N9Y5R3"/>
<feature type="transmembrane region" description="Helical" evidence="8">
    <location>
        <begin position="359"/>
        <end position="378"/>
    </location>
</feature>
<keyword evidence="4 8" id="KW-1133">Transmembrane helix</keyword>
<keyword evidence="11" id="KW-1185">Reference proteome</keyword>
<feature type="transmembrane region" description="Helical" evidence="8">
    <location>
        <begin position="295"/>
        <end position="322"/>
    </location>
</feature>
<evidence type="ECO:0000256" key="7">
    <source>
        <dbReference type="SAM" id="MobiDB-lite"/>
    </source>
</evidence>
<feature type="transmembrane region" description="Helical" evidence="8">
    <location>
        <begin position="137"/>
        <end position="156"/>
    </location>
</feature>
<keyword evidence="5 8" id="KW-0472">Membrane</keyword>
<reference evidence="10 11" key="2">
    <citation type="submission" date="2021-10" db="EMBL/GenBank/DDBJ databases">
        <authorList>
            <person name="Piombo E."/>
        </authorList>
    </citation>
    <scope>NUCLEOTIDE SEQUENCE [LARGE SCALE GENOMIC DNA]</scope>
</reference>
<organism evidence="10 11">
    <name type="scientific">Clonostachys byssicola</name>
    <dbReference type="NCBI Taxonomy" id="160290"/>
    <lineage>
        <taxon>Eukaryota</taxon>
        <taxon>Fungi</taxon>
        <taxon>Dikarya</taxon>
        <taxon>Ascomycota</taxon>
        <taxon>Pezizomycotina</taxon>
        <taxon>Sordariomycetes</taxon>
        <taxon>Hypocreomycetidae</taxon>
        <taxon>Hypocreales</taxon>
        <taxon>Bionectriaceae</taxon>
        <taxon>Clonostachys</taxon>
    </lineage>
</organism>
<dbReference type="PANTHER" id="PTHR43791:SF1">
    <property type="entry name" value="ALLANTOATE PERMEASE"/>
    <property type="match status" value="1"/>
</dbReference>
<evidence type="ECO:0000256" key="3">
    <source>
        <dbReference type="ARBA" id="ARBA00022692"/>
    </source>
</evidence>
<comment type="subcellular location">
    <subcellularLocation>
        <location evidence="1">Membrane</location>
        <topology evidence="1">Multi-pass membrane protein</topology>
    </subcellularLocation>
</comment>
<evidence type="ECO:0000256" key="8">
    <source>
        <dbReference type="SAM" id="Phobius"/>
    </source>
</evidence>
<dbReference type="OrthoDB" id="6730379at2759"/>
<dbReference type="FunFam" id="1.20.1250.20:FF:000064">
    <property type="entry name" value="MFS allantoate transporter"/>
    <property type="match status" value="1"/>
</dbReference>
<dbReference type="Pfam" id="PF07690">
    <property type="entry name" value="MFS_1"/>
    <property type="match status" value="1"/>
</dbReference>
<evidence type="ECO:0000313" key="10">
    <source>
        <dbReference type="EMBL" id="CAG9990047.1"/>
    </source>
</evidence>
<dbReference type="InterPro" id="IPR011701">
    <property type="entry name" value="MFS"/>
</dbReference>
<dbReference type="InterPro" id="IPR036259">
    <property type="entry name" value="MFS_trans_sf"/>
</dbReference>
<keyword evidence="2" id="KW-0813">Transport</keyword>
<feature type="transmembrane region" description="Helical" evidence="8">
    <location>
        <begin position="455"/>
        <end position="474"/>
    </location>
</feature>
<accession>A0A9N9Y5R3</accession>
<evidence type="ECO:0000256" key="4">
    <source>
        <dbReference type="ARBA" id="ARBA00022989"/>
    </source>
</evidence>
<sequence length="515" mass="57386">MSAKATGVDLPEIGPSLSNRAGSMTEKPVMSRDIDPALAVTGGEVLDFTPEEEKTVLSKIDWHIMPLMCWVYAIQFADKISLNYASLMGIRDDTRLDPKSQQYSWVSSIFYAGYILWEFPTTYLLRRLPIGKYTSANIVLWGVILTLHAVASDYAGLLTVRFLLGVFEATVTPSFVIITSMWYRKTEQGRRTGYWLSCNGITLIVMAGVGYGLSAITDAAVASWKILFLILGLLTVATGVVCYFYMPDSLLNAWFLSPRQKAIAGQRLKDNFQGMGDRVWKWYQFREAFKDPRTYLYVLFSLLMNIPNGGITTFGALTISSFGFNSRLSLVLGAPSGIFDTGGKLIFTWLSDKYQSRSLIAFIAILFPMVGGILMIVLPQTAKAGLLIGYYMISVSGSAWGLVMVMISNNTLGYTKKATVNGLQILAYGAGNWIGPQTFRSNEAPEYRSGKMMVAIMYGISAVVLLLIRFVNVLENKRRDRLQAESGTTDMTEEAERAKFLDLTDFEQPHFRYIL</sequence>
<dbReference type="SUPFAM" id="SSF103473">
    <property type="entry name" value="MFS general substrate transporter"/>
    <property type="match status" value="1"/>
</dbReference>
<dbReference type="PROSITE" id="PS50850">
    <property type="entry name" value="MFS"/>
    <property type="match status" value="1"/>
</dbReference>
<evidence type="ECO:0000256" key="6">
    <source>
        <dbReference type="ARBA" id="ARBA00037968"/>
    </source>
</evidence>
<feature type="transmembrane region" description="Helical" evidence="8">
    <location>
        <begin position="162"/>
        <end position="182"/>
    </location>
</feature>
<reference evidence="11" key="1">
    <citation type="submission" date="2019-06" db="EMBL/GenBank/DDBJ databases">
        <authorList>
            <person name="Broberg M."/>
        </authorList>
    </citation>
    <scope>NUCLEOTIDE SEQUENCE [LARGE SCALE GENOMIC DNA]</scope>
</reference>
<gene>
    <name evidence="10" type="ORF">CBYS24578_00017574</name>
</gene>
<proteinExistence type="inferred from homology"/>
<evidence type="ECO:0000256" key="5">
    <source>
        <dbReference type="ARBA" id="ARBA00023136"/>
    </source>
</evidence>
<name>A0A9N9Y5R3_9HYPO</name>
<evidence type="ECO:0000256" key="2">
    <source>
        <dbReference type="ARBA" id="ARBA00022448"/>
    </source>
</evidence>